<dbReference type="AlphaFoldDB" id="A0A9X0QIM4"/>
<dbReference type="EMBL" id="JACHEB010000012">
    <property type="protein sequence ID" value="MBB5330949.1"/>
    <property type="molecule type" value="Genomic_DNA"/>
</dbReference>
<evidence type="ECO:0000313" key="2">
    <source>
        <dbReference type="Proteomes" id="UP000535182"/>
    </source>
</evidence>
<evidence type="ECO:0000313" key="1">
    <source>
        <dbReference type="EMBL" id="MBB5330949.1"/>
    </source>
</evidence>
<keyword evidence="2" id="KW-1185">Reference proteome</keyword>
<dbReference type="RefSeq" id="WP_183980826.1">
    <property type="nucleotide sequence ID" value="NZ_JACHEB010000012.1"/>
</dbReference>
<comment type="caution">
    <text evidence="1">The sequence shown here is derived from an EMBL/GenBank/DDBJ whole genome shotgun (WGS) entry which is preliminary data.</text>
</comment>
<reference evidence="1 2" key="1">
    <citation type="submission" date="2020-08" db="EMBL/GenBank/DDBJ databases">
        <title>Genomic Encyclopedia of Type Strains, Phase IV (KMG-V): Genome sequencing to study the core and pangenomes of soil and plant-associated prokaryotes.</title>
        <authorList>
            <person name="Whitman W."/>
        </authorList>
    </citation>
    <scope>NUCLEOTIDE SEQUENCE [LARGE SCALE GENOMIC DNA]</scope>
    <source>
        <strain evidence="1 2">X5P2</strain>
    </source>
</reference>
<accession>A0A9X0QIM4</accession>
<proteinExistence type="predicted"/>
<name>A0A9X0QIM4_9BACT</name>
<sequence>MNPDKTKTGEGRTVPIFDGDMRDFLLAAKKERDEQRPDSPWDFNREERQIIDFRILWANACKKPECLILNSMTFVEQQFATCDEQGYRK</sequence>
<protein>
    <submittedName>
        <fullName evidence="1">Uncharacterized protein</fullName>
    </submittedName>
</protein>
<dbReference type="Proteomes" id="UP000535182">
    <property type="component" value="Unassembled WGS sequence"/>
</dbReference>
<organism evidence="1 2">
    <name type="scientific">Tunturiibacter gelidiferens</name>
    <dbReference type="NCBI Taxonomy" id="3069689"/>
    <lineage>
        <taxon>Bacteria</taxon>
        <taxon>Pseudomonadati</taxon>
        <taxon>Acidobacteriota</taxon>
        <taxon>Terriglobia</taxon>
        <taxon>Terriglobales</taxon>
        <taxon>Acidobacteriaceae</taxon>
        <taxon>Tunturiibacter</taxon>
    </lineage>
</organism>
<gene>
    <name evidence="1" type="ORF">HDF14_004586</name>
</gene>